<sequence>MKKPKGGPRPKIVNTRKAIRKEKRQQKKLHRQEHYKKKKLVGDGKKFEPGKFVKLSTGQHETSNGDKKKKNKKQPLFLDILNKERQKEINVAEKLKSEMEEQRRQMLLKANEDEDKIVAAEKHLADVEGDSDFEEDLAVVTGKKLPEEKEKGREKKKKDKSNLKAKEDSEDDDFSMGESDEQSLLDGDNDENGEDEVSEDDLNKMFSDDEVSHLSGDEDLDGSDLESGEVNVPDERSNKEKPDIWEDIYGRKRDKDGNIIKEEKGIYIPPHLRNKDSASEKDLVQLNRQIKSILNKLSGSNLHWACSSIEGLYGSHSRHAVSGALCSQWACATVAPSAAPDRLLGEHAALLALLHANVASEVGELCLYGAGRGGAHSRHAVSGALCSQWACAHFLEELCQMFDKMVDSEQAVEDKRLDNLTACLAYLYSFKIFHSALMYDILGRLLHNMSEKHCDCVLRALRCAGDVLRKDDPLALKTFIHDTQTRVAKLNEQAATGSRIKFLLEVLLAVKNNNLTKERGKWWIVGSAWAGSRTQESPTAAPTAALAPTADHKLLELARKQRMNTDVRRNIFCVIMAAQDFMDAFEKLQQLGLRGQQQREVVHVLLACCLQEKLYNPYYALLANKLCQYDRKYQRVSRCSPTWRSSSYTLALKTFIHDTQTRVAKLNEQAATGSRIKFLLEVLLAVKNNNLSKIPNYEPTYVESLKKSCRSIVRRGNTLTTLNLRLHDLLTAKERGKWWIVGSAWAGSRPQEAPTAAPTAALAPTADHKLLELARKQRMNTDVRRNIFCVIMAAQDFMDAFEKLQQLGLRGQQQREVVHVLLACCLQEKLYNPYYALLANKLCQYDRKYQVREEKYVERQKFVFSYTIYNSLMEKTLPLSVLKIIQFSDLNKKSVRFMRQILLAVIMNDDLQSSLEVFHRISKSPKLHMFRESLRLFIQHFLIKNAGKKSTVLSEQEMSTLKERASEIVLRVECREYAIVSGASGWSQCGEEVGRSGAREVGEGARRSAGHGGRKLAGGSGVRSRSAAGPMSGACSARRRFYGYLCELPAPRTEGTRKGLGAARTREGRGGGRTAATARRPASHGKLHLKHQDE</sequence>
<feature type="compositionally biased region" description="Basic and acidic residues" evidence="5">
    <location>
        <begin position="201"/>
        <end position="216"/>
    </location>
</feature>
<dbReference type="FunCoup" id="A0A194QQM4">
    <property type="interactions" value="1067"/>
</dbReference>
<reference evidence="7 8" key="1">
    <citation type="journal article" date="2015" name="Nat. Commun.">
        <title>Outbred genome sequencing and CRISPR/Cas9 gene editing in butterflies.</title>
        <authorList>
            <person name="Li X."/>
            <person name="Fan D."/>
            <person name="Zhang W."/>
            <person name="Liu G."/>
            <person name="Zhang L."/>
            <person name="Zhao L."/>
            <person name="Fang X."/>
            <person name="Chen L."/>
            <person name="Dong Y."/>
            <person name="Chen Y."/>
            <person name="Ding Y."/>
            <person name="Zhao R."/>
            <person name="Feng M."/>
            <person name="Zhu Y."/>
            <person name="Feng Y."/>
            <person name="Jiang X."/>
            <person name="Zhu D."/>
            <person name="Xiang H."/>
            <person name="Feng X."/>
            <person name="Li S."/>
            <person name="Wang J."/>
            <person name="Zhang G."/>
            <person name="Kronforst M.R."/>
            <person name="Wang W."/>
        </authorList>
    </citation>
    <scope>NUCLEOTIDE SEQUENCE [LARGE SCALE GENOMIC DNA]</scope>
    <source>
        <strain evidence="7">Ya'a_city_454_Pm</strain>
        <tissue evidence="7">Whole body</tissue>
    </source>
</reference>
<evidence type="ECO:0000256" key="3">
    <source>
        <dbReference type="ARBA" id="ARBA00023242"/>
    </source>
</evidence>
<feature type="compositionally biased region" description="Basic residues" evidence="5">
    <location>
        <begin position="1081"/>
        <end position="1094"/>
    </location>
</feature>
<feature type="region of interest" description="Disordered" evidence="5">
    <location>
        <begin position="1"/>
        <end position="76"/>
    </location>
</feature>
<keyword evidence="8" id="KW-1185">Reference proteome</keyword>
<comment type="similarity">
    <text evidence="2">Belongs to the CWC22 family.</text>
</comment>
<feature type="coiled-coil region" evidence="4">
    <location>
        <begin position="78"/>
        <end position="116"/>
    </location>
</feature>
<dbReference type="Pfam" id="PF02854">
    <property type="entry name" value="MIF4G"/>
    <property type="match status" value="1"/>
</dbReference>
<dbReference type="STRING" id="76193.A0A194QQM4"/>
<feature type="compositionally biased region" description="Basic and acidic residues" evidence="5">
    <location>
        <begin position="40"/>
        <end position="51"/>
    </location>
</feature>
<feature type="region of interest" description="Disordered" evidence="5">
    <location>
        <begin position="1051"/>
        <end position="1094"/>
    </location>
</feature>
<feature type="compositionally biased region" description="Basic and acidic residues" evidence="5">
    <location>
        <begin position="233"/>
        <end position="243"/>
    </location>
</feature>
<dbReference type="InterPro" id="IPR050781">
    <property type="entry name" value="CWC22_splicing_factor"/>
</dbReference>
<dbReference type="Proteomes" id="UP000053240">
    <property type="component" value="Unassembled WGS sequence"/>
</dbReference>
<feature type="compositionally biased region" description="Basic residues" evidence="5">
    <location>
        <begin position="17"/>
        <end position="39"/>
    </location>
</feature>
<dbReference type="SUPFAM" id="SSF48371">
    <property type="entry name" value="ARM repeat"/>
    <property type="match status" value="1"/>
</dbReference>
<keyword evidence="4" id="KW-0175">Coiled coil</keyword>
<dbReference type="GO" id="GO:0003723">
    <property type="term" value="F:RNA binding"/>
    <property type="evidence" value="ECO:0007669"/>
    <property type="project" value="InterPro"/>
</dbReference>
<feature type="region of interest" description="Disordered" evidence="5">
    <location>
        <begin position="1000"/>
        <end position="1032"/>
    </location>
</feature>
<name>A0A194QQM4_PAPMA</name>
<keyword evidence="3" id="KW-0539">Nucleus</keyword>
<dbReference type="SMART" id="SM00544">
    <property type="entry name" value="MA3"/>
    <property type="match status" value="2"/>
</dbReference>
<dbReference type="Gene3D" id="1.25.40.180">
    <property type="match status" value="1"/>
</dbReference>
<feature type="compositionally biased region" description="Basic and acidic residues" evidence="5">
    <location>
        <begin position="144"/>
        <end position="153"/>
    </location>
</feature>
<dbReference type="GO" id="GO:0005730">
    <property type="term" value="C:nucleolus"/>
    <property type="evidence" value="ECO:0007669"/>
    <property type="project" value="UniProtKB-SubCell"/>
</dbReference>
<dbReference type="PROSITE" id="PS00018">
    <property type="entry name" value="EF_HAND_1"/>
    <property type="match status" value="1"/>
</dbReference>
<comment type="subcellular location">
    <subcellularLocation>
        <location evidence="1">Nucleus</location>
        <location evidence="1">Nucleolus</location>
    </subcellularLocation>
</comment>
<dbReference type="InParanoid" id="A0A194QQM4"/>
<dbReference type="SMART" id="SM00543">
    <property type="entry name" value="MIF4G"/>
    <property type="match status" value="1"/>
</dbReference>
<feature type="region of interest" description="Disordered" evidence="5">
    <location>
        <begin position="121"/>
        <end position="243"/>
    </location>
</feature>
<dbReference type="InterPro" id="IPR003891">
    <property type="entry name" value="Initiation_fac_eIF4g_MI"/>
</dbReference>
<dbReference type="InterPro" id="IPR018247">
    <property type="entry name" value="EF_Hand_1_Ca_BS"/>
</dbReference>
<dbReference type="PROSITE" id="PS51366">
    <property type="entry name" value="MI"/>
    <property type="match status" value="2"/>
</dbReference>
<evidence type="ECO:0000313" key="8">
    <source>
        <dbReference type="Proteomes" id="UP000053240"/>
    </source>
</evidence>
<accession>A0A194QQM4</accession>
<organism evidence="7 8">
    <name type="scientific">Papilio machaon</name>
    <name type="common">Old World swallowtail butterfly</name>
    <dbReference type="NCBI Taxonomy" id="76193"/>
    <lineage>
        <taxon>Eukaryota</taxon>
        <taxon>Metazoa</taxon>
        <taxon>Ecdysozoa</taxon>
        <taxon>Arthropoda</taxon>
        <taxon>Hexapoda</taxon>
        <taxon>Insecta</taxon>
        <taxon>Pterygota</taxon>
        <taxon>Neoptera</taxon>
        <taxon>Endopterygota</taxon>
        <taxon>Lepidoptera</taxon>
        <taxon>Glossata</taxon>
        <taxon>Ditrysia</taxon>
        <taxon>Papilionoidea</taxon>
        <taxon>Papilionidae</taxon>
        <taxon>Papilioninae</taxon>
        <taxon>Papilio</taxon>
    </lineage>
</organism>
<dbReference type="GO" id="GO:0042274">
    <property type="term" value="P:ribosomal small subunit biogenesis"/>
    <property type="evidence" value="ECO:0007669"/>
    <property type="project" value="TreeGrafter"/>
</dbReference>
<dbReference type="AlphaFoldDB" id="A0A194QQM4"/>
<dbReference type="PANTHER" id="PTHR18034:SF4">
    <property type="entry name" value="NUCLEOLAR MIF4G DOMAIN-CONTAINING PROTEIN 1"/>
    <property type="match status" value="1"/>
</dbReference>
<dbReference type="Pfam" id="PF02847">
    <property type="entry name" value="MA3"/>
    <property type="match status" value="2"/>
</dbReference>
<dbReference type="InterPro" id="IPR003890">
    <property type="entry name" value="MIF4G-like_typ-3"/>
</dbReference>
<dbReference type="PANTHER" id="PTHR18034">
    <property type="entry name" value="CELL CYCLE CONTROL PROTEIN CWF22-RELATED"/>
    <property type="match status" value="1"/>
</dbReference>
<dbReference type="InterPro" id="IPR016024">
    <property type="entry name" value="ARM-type_fold"/>
</dbReference>
<evidence type="ECO:0000256" key="4">
    <source>
        <dbReference type="SAM" id="Coils"/>
    </source>
</evidence>
<protein>
    <submittedName>
        <fullName evidence="7">Nucleolar MIF4G domain-containing protein 1</fullName>
    </submittedName>
</protein>
<evidence type="ECO:0000256" key="2">
    <source>
        <dbReference type="ARBA" id="ARBA00006856"/>
    </source>
</evidence>
<feature type="domain" description="MI" evidence="6">
    <location>
        <begin position="566"/>
        <end position="691"/>
    </location>
</feature>
<feature type="domain" description="MI" evidence="6">
    <location>
        <begin position="782"/>
        <end position="907"/>
    </location>
</feature>
<proteinExistence type="inferred from homology"/>
<feature type="compositionally biased region" description="Acidic residues" evidence="5">
    <location>
        <begin position="217"/>
        <end position="227"/>
    </location>
</feature>
<evidence type="ECO:0000256" key="1">
    <source>
        <dbReference type="ARBA" id="ARBA00004604"/>
    </source>
</evidence>
<feature type="compositionally biased region" description="Acidic residues" evidence="5">
    <location>
        <begin position="127"/>
        <end position="137"/>
    </location>
</feature>
<dbReference type="EMBL" id="KQ461175">
    <property type="protein sequence ID" value="KPJ07808.1"/>
    <property type="molecule type" value="Genomic_DNA"/>
</dbReference>
<feature type="compositionally biased region" description="Acidic residues" evidence="5">
    <location>
        <begin position="168"/>
        <end position="200"/>
    </location>
</feature>
<evidence type="ECO:0000259" key="6">
    <source>
        <dbReference type="PROSITE" id="PS51366"/>
    </source>
</evidence>
<evidence type="ECO:0000256" key="5">
    <source>
        <dbReference type="SAM" id="MobiDB-lite"/>
    </source>
</evidence>
<gene>
    <name evidence="7" type="ORF">RR48_12650</name>
</gene>
<evidence type="ECO:0000313" key="7">
    <source>
        <dbReference type="EMBL" id="KPJ07808.1"/>
    </source>
</evidence>